<dbReference type="KEGG" id="ege:EM595_p0372"/>
<dbReference type="AlphaFoldDB" id="A0A0U5LAB9"/>
<dbReference type="SMART" id="SM01134">
    <property type="entry name" value="DeoRC"/>
    <property type="match status" value="1"/>
</dbReference>
<dbReference type="PANTHER" id="PTHR30363:SF4">
    <property type="entry name" value="GLYCEROL-3-PHOSPHATE REGULON REPRESSOR"/>
    <property type="match status" value="1"/>
</dbReference>
<dbReference type="OrthoDB" id="6846621at2"/>
<sequence>MLTSQRKKLILDKLAAAGQVLSRQLSEEFDVSEDTVRRDLRELSAEGLLQRVHGGALPASAAVVTFSERKNVQLDAKRIIAKKGAELIAEGQVVIIDGGTTTAELITFFPRNLRFTVVTHSPSVALGLADYPLIEVIIIGGQLYKHSLVAVGAAAMESIAHIRADIFFMGVTGIHVEAGLSTGDYAESCIKRALSARAAETVVLASAEKLNSASAWVIGDISMVNTLVVAADTSEQVLKPFAAAGLSVIKA</sequence>
<keyword evidence="7" id="KW-1185">Reference proteome</keyword>
<dbReference type="GO" id="GO:0003700">
    <property type="term" value="F:DNA-binding transcription factor activity"/>
    <property type="evidence" value="ECO:0007669"/>
    <property type="project" value="InterPro"/>
</dbReference>
<evidence type="ECO:0000256" key="2">
    <source>
        <dbReference type="ARBA" id="ARBA00023015"/>
    </source>
</evidence>
<dbReference type="InterPro" id="IPR014036">
    <property type="entry name" value="DeoR-like_C"/>
</dbReference>
<dbReference type="InterPro" id="IPR036388">
    <property type="entry name" value="WH-like_DNA-bd_sf"/>
</dbReference>
<dbReference type="SMART" id="SM00420">
    <property type="entry name" value="HTH_DEOR"/>
    <property type="match status" value="1"/>
</dbReference>
<keyword evidence="4" id="KW-0804">Transcription</keyword>
<protein>
    <submittedName>
        <fullName evidence="6">DeoR faimly transcriptional regulator</fullName>
    </submittedName>
</protein>
<dbReference type="PROSITE" id="PS51000">
    <property type="entry name" value="HTH_DEOR_2"/>
    <property type="match status" value="1"/>
</dbReference>
<gene>
    <name evidence="6" type="ORF">EM595_p0372</name>
</gene>
<dbReference type="SUPFAM" id="SSF100950">
    <property type="entry name" value="NagB/RpiA/CoA transferase-like"/>
    <property type="match status" value="1"/>
</dbReference>
<dbReference type="InterPro" id="IPR018356">
    <property type="entry name" value="Tscrpt_reg_HTH_DeoR_CS"/>
</dbReference>
<keyword evidence="3" id="KW-0238">DNA-binding</keyword>
<evidence type="ECO:0000259" key="5">
    <source>
        <dbReference type="PROSITE" id="PS51000"/>
    </source>
</evidence>
<dbReference type="Proteomes" id="UP000059419">
    <property type="component" value="Plasmid pEM01"/>
</dbReference>
<dbReference type="PATRIC" id="fig|1619313.3.peg.3990"/>
<evidence type="ECO:0000256" key="4">
    <source>
        <dbReference type="ARBA" id="ARBA00023163"/>
    </source>
</evidence>
<dbReference type="PANTHER" id="PTHR30363">
    <property type="entry name" value="HTH-TYPE TRANSCRIPTIONAL REGULATOR SRLR-RELATED"/>
    <property type="match status" value="1"/>
</dbReference>
<dbReference type="EMBL" id="LN907828">
    <property type="protein sequence ID" value="CUU26069.1"/>
    <property type="molecule type" value="Genomic_DNA"/>
</dbReference>
<evidence type="ECO:0000256" key="1">
    <source>
        <dbReference type="ARBA" id="ARBA00022491"/>
    </source>
</evidence>
<keyword evidence="1" id="KW-0678">Repressor</keyword>
<evidence type="ECO:0000256" key="3">
    <source>
        <dbReference type="ARBA" id="ARBA00023125"/>
    </source>
</evidence>
<geneLocation type="plasmid" evidence="7">
    <name>pEM01</name>
</geneLocation>
<accession>A0A0U5LAB9</accession>
<reference evidence="7" key="1">
    <citation type="submission" date="2015-11" db="EMBL/GenBank/DDBJ databases">
        <authorList>
            <person name="Blom J."/>
        </authorList>
    </citation>
    <scope>NUCLEOTIDE SEQUENCE [LARGE SCALE GENOMIC DNA]</scope>
    <source>
        <plasmid evidence="7">pEM01</plasmid>
    </source>
</reference>
<name>A0A0U5LAB9_9GAMM</name>
<dbReference type="InterPro" id="IPR037171">
    <property type="entry name" value="NagB/RpiA_transferase-like"/>
</dbReference>
<dbReference type="InterPro" id="IPR050313">
    <property type="entry name" value="Carb_Metab_HTH_regulators"/>
</dbReference>
<dbReference type="SUPFAM" id="SSF46785">
    <property type="entry name" value="Winged helix' DNA-binding domain"/>
    <property type="match status" value="1"/>
</dbReference>
<proteinExistence type="predicted"/>
<keyword evidence="2" id="KW-0805">Transcription regulation</keyword>
<evidence type="ECO:0000313" key="7">
    <source>
        <dbReference type="Proteomes" id="UP000059419"/>
    </source>
</evidence>
<dbReference type="Pfam" id="PF00455">
    <property type="entry name" value="DeoRC"/>
    <property type="match status" value="1"/>
</dbReference>
<dbReference type="InterPro" id="IPR036390">
    <property type="entry name" value="WH_DNA-bd_sf"/>
</dbReference>
<dbReference type="InterPro" id="IPR001034">
    <property type="entry name" value="DeoR_HTH"/>
</dbReference>
<organism evidence="6 7">
    <name type="scientific">Duffyella gerundensis</name>
    <dbReference type="NCBI Taxonomy" id="1619313"/>
    <lineage>
        <taxon>Bacteria</taxon>
        <taxon>Pseudomonadati</taxon>
        <taxon>Pseudomonadota</taxon>
        <taxon>Gammaproteobacteria</taxon>
        <taxon>Enterobacterales</taxon>
        <taxon>Erwiniaceae</taxon>
        <taxon>Duffyella</taxon>
    </lineage>
</organism>
<dbReference type="PROSITE" id="PS00894">
    <property type="entry name" value="HTH_DEOR_1"/>
    <property type="match status" value="1"/>
</dbReference>
<dbReference type="RefSeq" id="WP_067436524.1">
    <property type="nucleotide sequence ID" value="NZ_JACSXD010000005.1"/>
</dbReference>
<dbReference type="Gene3D" id="3.40.50.1360">
    <property type="match status" value="1"/>
</dbReference>
<feature type="domain" description="HTH deoR-type" evidence="5">
    <location>
        <begin position="3"/>
        <end position="58"/>
    </location>
</feature>
<dbReference type="Pfam" id="PF08220">
    <property type="entry name" value="HTH_DeoR"/>
    <property type="match status" value="1"/>
</dbReference>
<dbReference type="Gene3D" id="1.10.10.10">
    <property type="entry name" value="Winged helix-like DNA-binding domain superfamily/Winged helix DNA-binding domain"/>
    <property type="match status" value="1"/>
</dbReference>
<evidence type="ECO:0000313" key="6">
    <source>
        <dbReference type="EMBL" id="CUU26069.1"/>
    </source>
</evidence>
<dbReference type="PRINTS" id="PR00037">
    <property type="entry name" value="HTHLACR"/>
</dbReference>
<dbReference type="GO" id="GO:0003677">
    <property type="term" value="F:DNA binding"/>
    <property type="evidence" value="ECO:0007669"/>
    <property type="project" value="UniProtKB-KW"/>
</dbReference>